<proteinExistence type="predicted"/>
<gene>
    <name evidence="1" type="ORF">OPT61_g10614</name>
</gene>
<keyword evidence="2" id="KW-1185">Reference proteome</keyword>
<name>A0ACC2HPD0_9PLEO</name>
<evidence type="ECO:0000313" key="2">
    <source>
        <dbReference type="Proteomes" id="UP001153331"/>
    </source>
</evidence>
<comment type="caution">
    <text evidence="1">The sequence shown here is derived from an EMBL/GenBank/DDBJ whole genome shotgun (WGS) entry which is preliminary data.</text>
</comment>
<reference evidence="1" key="1">
    <citation type="submission" date="2022-11" db="EMBL/GenBank/DDBJ databases">
        <title>Genome Sequence of Boeremia exigua.</title>
        <authorList>
            <person name="Buettner E."/>
        </authorList>
    </citation>
    <scope>NUCLEOTIDE SEQUENCE</scope>
    <source>
        <strain evidence="1">CU02</strain>
    </source>
</reference>
<sequence length="298" mass="32792">MSPLIRRIAVLCISTVLLYLAYRQLTLDAGFPLPTSTSSTRVEGPVKWKDIPPKYTVASTIALPTGTPAAIPRIQHKFGVETQHNKAERLQRQAAVKEAFLHSWNGYKKHAWLQDEVTPVTGGFTNGFGQRGATLVDTLDTLAIMGLDEEFKAAVEAVKGIDFTTSAVSRLNVFETTIRYLGGLLSAYDVSEAKHRVLLDKAIELGDMFAALRMYQEADGQGLSAEIGSLTLEFTRLTQLTGDAKYYDAVARITALLTKHQDRTKLPGLFPVRVSPAREDFSQDNHFTMGVARPAAQH</sequence>
<evidence type="ECO:0000313" key="1">
    <source>
        <dbReference type="EMBL" id="KAJ8104708.1"/>
    </source>
</evidence>
<dbReference type="Proteomes" id="UP001153331">
    <property type="component" value="Unassembled WGS sequence"/>
</dbReference>
<dbReference type="EMBL" id="JAPHNI010001853">
    <property type="protein sequence ID" value="KAJ8104708.1"/>
    <property type="molecule type" value="Genomic_DNA"/>
</dbReference>
<protein>
    <submittedName>
        <fullName evidence="1">Uncharacterized protein</fullName>
    </submittedName>
</protein>
<accession>A0ACC2HPD0</accession>
<organism evidence="1 2">
    <name type="scientific">Boeremia exigua</name>
    <dbReference type="NCBI Taxonomy" id="749465"/>
    <lineage>
        <taxon>Eukaryota</taxon>
        <taxon>Fungi</taxon>
        <taxon>Dikarya</taxon>
        <taxon>Ascomycota</taxon>
        <taxon>Pezizomycotina</taxon>
        <taxon>Dothideomycetes</taxon>
        <taxon>Pleosporomycetidae</taxon>
        <taxon>Pleosporales</taxon>
        <taxon>Pleosporineae</taxon>
        <taxon>Didymellaceae</taxon>
        <taxon>Boeremia</taxon>
    </lineage>
</organism>